<name>A0AB34VJ35_9GAMM</name>
<comment type="caution">
    <text evidence="1">The sequence shown here is derived from an EMBL/GenBank/DDBJ whole genome shotgun (WGS) entry which is preliminary data.</text>
</comment>
<protein>
    <submittedName>
        <fullName evidence="1">Uncharacterized protein</fullName>
    </submittedName>
</protein>
<dbReference type="EMBL" id="LDSI01000002">
    <property type="protein sequence ID" value="KTT00944.1"/>
    <property type="molecule type" value="Genomic_DNA"/>
</dbReference>
<organism evidence="1 2">
    <name type="scientific">Pantoea stewartii</name>
    <dbReference type="NCBI Taxonomy" id="66269"/>
    <lineage>
        <taxon>Bacteria</taxon>
        <taxon>Pseudomonadati</taxon>
        <taxon>Pseudomonadota</taxon>
        <taxon>Gammaproteobacteria</taxon>
        <taxon>Enterobacterales</taxon>
        <taxon>Erwiniaceae</taxon>
        <taxon>Pantoea</taxon>
    </lineage>
</organism>
<sequence length="151" mass="16997">MESQMKSNMTYTAMRVKQFGFTPAVELQCADSRSSEKTDCLLLFKTIDDLTFLGADNFHPLIRAEMKQVAIEAIQVGKGKLQIEAKQRVSELESSRIRQASIARQFRDAVAAWSQDISELSRDVQNGLDVPTIKSRLMALVSSMEKLKPKK</sequence>
<reference evidence="1 2" key="1">
    <citation type="journal article" date="2016" name="Front. Microbiol.">
        <title>Genomic Resource of Rice Seed Associated Bacteria.</title>
        <authorList>
            <person name="Midha S."/>
            <person name="Bansal K."/>
            <person name="Sharma S."/>
            <person name="Kumar N."/>
            <person name="Patil P.P."/>
            <person name="Chaudhry V."/>
            <person name="Patil P.B."/>
        </authorList>
    </citation>
    <scope>NUCLEOTIDE SEQUENCE [LARGE SCALE GENOMIC DNA]</scope>
    <source>
        <strain evidence="1 2">RSA13</strain>
    </source>
</reference>
<accession>A0AB34VJ35</accession>
<evidence type="ECO:0000313" key="2">
    <source>
        <dbReference type="Proteomes" id="UP000072520"/>
    </source>
</evidence>
<gene>
    <name evidence="1" type="ORF">RSA13_00515</name>
</gene>
<dbReference type="AlphaFoldDB" id="A0AB34VJ35"/>
<evidence type="ECO:0000313" key="1">
    <source>
        <dbReference type="EMBL" id="KTT00944.1"/>
    </source>
</evidence>
<dbReference type="Proteomes" id="UP000072520">
    <property type="component" value="Unassembled WGS sequence"/>
</dbReference>
<proteinExistence type="predicted"/>